<name>A0A2R4CAZ5_9BURK</name>
<reference evidence="1 2" key="1">
    <citation type="submission" date="2018-03" db="EMBL/GenBank/DDBJ databases">
        <title>Massilia armeniaca sp. nov., isolated from desert soil.</title>
        <authorList>
            <person name="Huang H."/>
            <person name="Ren M."/>
        </authorList>
    </citation>
    <scope>NUCLEOTIDE SEQUENCE [LARGE SCALE GENOMIC DNA]</scope>
    <source>
        <strain evidence="1 2">ZMN-3</strain>
    </source>
</reference>
<dbReference type="RefSeq" id="WP_107142156.1">
    <property type="nucleotide sequence ID" value="NZ_CP028324.1"/>
</dbReference>
<dbReference type="AlphaFoldDB" id="A0A2R4CAZ5"/>
<accession>A0A2R4CAZ5</accession>
<dbReference type="OrthoDB" id="9178072at2"/>
<evidence type="ECO:0000313" key="1">
    <source>
        <dbReference type="EMBL" id="AVR96807.1"/>
    </source>
</evidence>
<dbReference type="KEGG" id="masz:C9I28_14840"/>
<sequence length="136" mass="14140">MPARFQLLFFLVTAGAAGWARVSCCWRASQRAPGGTRLAALPVASGALDGLMRGLLAKAGCVAAGITAWMTDTKHRGQRAPQRMALASIRFKQLDAGADLACRDGACGSSGAALLRIGNLDPYRRDAALLAPGTEV</sequence>
<evidence type="ECO:0000313" key="2">
    <source>
        <dbReference type="Proteomes" id="UP000240505"/>
    </source>
</evidence>
<proteinExistence type="predicted"/>
<organism evidence="1 2">
    <name type="scientific">Pseudoduganella armeniaca</name>
    <dbReference type="NCBI Taxonomy" id="2072590"/>
    <lineage>
        <taxon>Bacteria</taxon>
        <taxon>Pseudomonadati</taxon>
        <taxon>Pseudomonadota</taxon>
        <taxon>Betaproteobacteria</taxon>
        <taxon>Burkholderiales</taxon>
        <taxon>Oxalobacteraceae</taxon>
        <taxon>Telluria group</taxon>
        <taxon>Pseudoduganella</taxon>
    </lineage>
</organism>
<keyword evidence="2" id="KW-1185">Reference proteome</keyword>
<dbReference type="Proteomes" id="UP000240505">
    <property type="component" value="Chromosome"/>
</dbReference>
<gene>
    <name evidence="1" type="ORF">C9I28_14840</name>
</gene>
<protein>
    <submittedName>
        <fullName evidence="1">Uncharacterized protein</fullName>
    </submittedName>
</protein>
<dbReference type="EMBL" id="CP028324">
    <property type="protein sequence ID" value="AVR96807.1"/>
    <property type="molecule type" value="Genomic_DNA"/>
</dbReference>